<sequence length="85" mass="8962">MTEEPGELVATEARPIEPAKPAGQVVAQAATVAATTFVAGAGLAAVLKGRRGRKAARRFGRGRKDLPIVATRSFLVDIHLLDSRK</sequence>
<evidence type="ECO:0000256" key="1">
    <source>
        <dbReference type="SAM" id="Phobius"/>
    </source>
</evidence>
<proteinExistence type="predicted"/>
<dbReference type="EMBL" id="CADCVT010000439">
    <property type="protein sequence ID" value="CAA9533842.1"/>
    <property type="molecule type" value="Genomic_DNA"/>
</dbReference>
<name>A0A6J4TW79_9ACTN</name>
<evidence type="ECO:0000313" key="2">
    <source>
        <dbReference type="EMBL" id="CAA9533842.1"/>
    </source>
</evidence>
<feature type="transmembrane region" description="Helical" evidence="1">
    <location>
        <begin position="25"/>
        <end position="47"/>
    </location>
</feature>
<keyword evidence="1" id="KW-0812">Transmembrane</keyword>
<keyword evidence="1" id="KW-0472">Membrane</keyword>
<accession>A0A6J4TW79</accession>
<organism evidence="2">
    <name type="scientific">uncultured Solirubrobacteraceae bacterium</name>
    <dbReference type="NCBI Taxonomy" id="1162706"/>
    <lineage>
        <taxon>Bacteria</taxon>
        <taxon>Bacillati</taxon>
        <taxon>Actinomycetota</taxon>
        <taxon>Thermoleophilia</taxon>
        <taxon>Solirubrobacterales</taxon>
        <taxon>Solirubrobacteraceae</taxon>
        <taxon>environmental samples</taxon>
    </lineage>
</organism>
<dbReference type="AlphaFoldDB" id="A0A6J4TW79"/>
<keyword evidence="1" id="KW-1133">Transmembrane helix</keyword>
<reference evidence="2" key="1">
    <citation type="submission" date="2020-02" db="EMBL/GenBank/DDBJ databases">
        <authorList>
            <person name="Meier V. D."/>
        </authorList>
    </citation>
    <scope>NUCLEOTIDE SEQUENCE</scope>
    <source>
        <strain evidence="2">AVDCRST_MAG85</strain>
    </source>
</reference>
<protein>
    <submittedName>
        <fullName evidence="2">Uncharacterized protein</fullName>
    </submittedName>
</protein>
<gene>
    <name evidence="2" type="ORF">AVDCRST_MAG85-3918</name>
</gene>